<evidence type="ECO:0000313" key="2">
    <source>
        <dbReference type="EMBL" id="BBY20138.1"/>
    </source>
</evidence>
<dbReference type="AlphaFoldDB" id="A0A7I7Q1H9"/>
<dbReference type="Proteomes" id="UP000467130">
    <property type="component" value="Chromosome"/>
</dbReference>
<keyword evidence="3" id="KW-1185">Reference proteome</keyword>
<organism evidence="2 3">
    <name type="scientific">Mycobacterium stomatepiae</name>
    <dbReference type="NCBI Taxonomy" id="470076"/>
    <lineage>
        <taxon>Bacteria</taxon>
        <taxon>Bacillati</taxon>
        <taxon>Actinomycetota</taxon>
        <taxon>Actinomycetes</taxon>
        <taxon>Mycobacteriales</taxon>
        <taxon>Mycobacteriaceae</taxon>
        <taxon>Mycobacterium</taxon>
        <taxon>Mycobacterium simiae complex</taxon>
    </lineage>
</organism>
<gene>
    <name evidence="2" type="ORF">MSTO_03430</name>
</gene>
<dbReference type="SUPFAM" id="SSF53474">
    <property type="entry name" value="alpha/beta-Hydrolases"/>
    <property type="match status" value="1"/>
</dbReference>
<sequence length="241" mass="25305">MVTLALTDASIEIAAGCDGHTLAVQTMEYAPGRSADVFGDPTQPAILLWHGMQSNARAVVRPLAQLLAGHGAGVVVPDWNSHVGDGGHADLLRSVEFMQRRSDSFVLVGWSMGGLAAAGLTLSDQVLPGSIIHTVCLAGAFMAPDPITGRNLSEGMTPERDGPPFTLLHGLADDVVPVTASRDFAAHLERVGWPVELIELVADHGSIAGAEYDPAVDRYYAAEVPEVTREVAARIAAILGK</sequence>
<reference evidence="2 3" key="1">
    <citation type="journal article" date="2019" name="Emerg. Microbes Infect.">
        <title>Comprehensive subspecies identification of 175 nontuberculous mycobacteria species based on 7547 genomic profiles.</title>
        <authorList>
            <person name="Matsumoto Y."/>
            <person name="Kinjo T."/>
            <person name="Motooka D."/>
            <person name="Nabeya D."/>
            <person name="Jung N."/>
            <person name="Uechi K."/>
            <person name="Horii T."/>
            <person name="Iida T."/>
            <person name="Fujita J."/>
            <person name="Nakamura S."/>
        </authorList>
    </citation>
    <scope>NUCLEOTIDE SEQUENCE [LARGE SCALE GENOMIC DNA]</scope>
    <source>
        <strain evidence="2 3">JCM 17783</strain>
    </source>
</reference>
<name>A0A7I7Q1H9_9MYCO</name>
<evidence type="ECO:0000313" key="3">
    <source>
        <dbReference type="Proteomes" id="UP000467130"/>
    </source>
</evidence>
<protein>
    <recommendedName>
        <fullName evidence="1">AB hydrolase-1 domain-containing protein</fullName>
    </recommendedName>
</protein>
<dbReference type="KEGG" id="msto:MSTO_03430"/>
<dbReference type="Pfam" id="PF12697">
    <property type="entry name" value="Abhydrolase_6"/>
    <property type="match status" value="1"/>
</dbReference>
<feature type="domain" description="AB hydrolase-1" evidence="1">
    <location>
        <begin position="46"/>
        <end position="220"/>
    </location>
</feature>
<dbReference type="InterPro" id="IPR000073">
    <property type="entry name" value="AB_hydrolase_1"/>
</dbReference>
<dbReference type="InterPro" id="IPR029058">
    <property type="entry name" value="AB_hydrolase_fold"/>
</dbReference>
<dbReference type="EMBL" id="AP022587">
    <property type="protein sequence ID" value="BBY20138.1"/>
    <property type="molecule type" value="Genomic_DNA"/>
</dbReference>
<proteinExistence type="predicted"/>
<evidence type="ECO:0000259" key="1">
    <source>
        <dbReference type="Pfam" id="PF12697"/>
    </source>
</evidence>
<dbReference type="GO" id="GO:0003824">
    <property type="term" value="F:catalytic activity"/>
    <property type="evidence" value="ECO:0007669"/>
    <property type="project" value="UniProtKB-ARBA"/>
</dbReference>
<dbReference type="Gene3D" id="3.40.50.1820">
    <property type="entry name" value="alpha/beta hydrolase"/>
    <property type="match status" value="1"/>
</dbReference>
<accession>A0A7I7Q1H9</accession>